<dbReference type="CDD" id="cd03139">
    <property type="entry name" value="GATase1_PfpI_2"/>
    <property type="match status" value="1"/>
</dbReference>
<protein>
    <submittedName>
        <fullName evidence="2">Transcriptional regulator GlxA family with amidase domain</fullName>
    </submittedName>
</protein>
<dbReference type="SUPFAM" id="SSF52317">
    <property type="entry name" value="Class I glutamine amidotransferase-like"/>
    <property type="match status" value="1"/>
</dbReference>
<comment type="caution">
    <text evidence="2">The sequence shown here is derived from an EMBL/GenBank/DDBJ whole genome shotgun (WGS) entry which is preliminary data.</text>
</comment>
<dbReference type="PANTHER" id="PTHR43130">
    <property type="entry name" value="ARAC-FAMILY TRANSCRIPTIONAL REGULATOR"/>
    <property type="match status" value="1"/>
</dbReference>
<dbReference type="EMBL" id="VIWY01000003">
    <property type="protein sequence ID" value="TWG21449.1"/>
    <property type="molecule type" value="Genomic_DNA"/>
</dbReference>
<dbReference type="Gene3D" id="3.40.50.880">
    <property type="match status" value="1"/>
</dbReference>
<evidence type="ECO:0000313" key="2">
    <source>
        <dbReference type="EMBL" id="TWG21449.1"/>
    </source>
</evidence>
<name>A0A561WC71_ACTTI</name>
<organism evidence="2 3">
    <name type="scientific">Actinoplanes teichomyceticus</name>
    <dbReference type="NCBI Taxonomy" id="1867"/>
    <lineage>
        <taxon>Bacteria</taxon>
        <taxon>Bacillati</taxon>
        <taxon>Actinomycetota</taxon>
        <taxon>Actinomycetes</taxon>
        <taxon>Micromonosporales</taxon>
        <taxon>Micromonosporaceae</taxon>
        <taxon>Actinoplanes</taxon>
    </lineage>
</organism>
<evidence type="ECO:0000313" key="3">
    <source>
        <dbReference type="Proteomes" id="UP000320239"/>
    </source>
</evidence>
<gene>
    <name evidence="2" type="ORF">FHX34_103988</name>
</gene>
<dbReference type="RefSeq" id="WP_122980056.1">
    <property type="nucleotide sequence ID" value="NZ_BOMX01000154.1"/>
</dbReference>
<dbReference type="PANTHER" id="PTHR43130:SF2">
    <property type="entry name" value="DJ-1_PFPI DOMAIN-CONTAINING PROTEIN"/>
    <property type="match status" value="1"/>
</dbReference>
<evidence type="ECO:0000259" key="1">
    <source>
        <dbReference type="Pfam" id="PF01965"/>
    </source>
</evidence>
<proteinExistence type="predicted"/>
<dbReference type="InterPro" id="IPR029062">
    <property type="entry name" value="Class_I_gatase-like"/>
</dbReference>
<sequence length="246" mass="26499">MQIAIVLYPGMTALDAIGPYEILRFLPDAEIRFVGAETGPVLTDSAVLALGVTHTFAQTPRPDVVLVPGSGPNTATAMADRRLTDWLRQVHETTAWTTSVCSGALVLAAAGLLDGRPATTHWIAQGALAAFGAQPRRDERIVRSERIITAAGVSAGLDLALWLSGEIAGRDHAEMIQLYIEYDPQPPFDAGHPSKAREEIFDRAKRLGRQIAMSPGEFRAAATVAWRRAVSPRPAGRGFRVRRGSV</sequence>
<dbReference type="InterPro" id="IPR002818">
    <property type="entry name" value="DJ-1/PfpI"/>
</dbReference>
<feature type="domain" description="DJ-1/PfpI" evidence="1">
    <location>
        <begin position="2"/>
        <end position="161"/>
    </location>
</feature>
<dbReference type="OrthoDB" id="4265717at2"/>
<accession>A0A561WC71</accession>
<dbReference type="Proteomes" id="UP000320239">
    <property type="component" value="Unassembled WGS sequence"/>
</dbReference>
<dbReference type="AlphaFoldDB" id="A0A561WC71"/>
<keyword evidence="3" id="KW-1185">Reference proteome</keyword>
<dbReference type="Pfam" id="PF01965">
    <property type="entry name" value="DJ-1_PfpI"/>
    <property type="match status" value="1"/>
</dbReference>
<dbReference type="InterPro" id="IPR052158">
    <property type="entry name" value="INH-QAR"/>
</dbReference>
<reference evidence="2 3" key="1">
    <citation type="submission" date="2019-06" db="EMBL/GenBank/DDBJ databases">
        <title>Sequencing the genomes of 1000 actinobacteria strains.</title>
        <authorList>
            <person name="Klenk H.-P."/>
        </authorList>
    </citation>
    <scope>NUCLEOTIDE SEQUENCE [LARGE SCALE GENOMIC DNA]</scope>
    <source>
        <strain evidence="2 3">DSM 43866</strain>
    </source>
</reference>
<dbReference type="GO" id="GO:0006355">
    <property type="term" value="P:regulation of DNA-templated transcription"/>
    <property type="evidence" value="ECO:0007669"/>
    <property type="project" value="TreeGrafter"/>
</dbReference>